<dbReference type="Pfam" id="PF00169">
    <property type="entry name" value="PH"/>
    <property type="match status" value="1"/>
</dbReference>
<evidence type="ECO:0000256" key="7">
    <source>
        <dbReference type="SAM" id="MobiDB-lite"/>
    </source>
</evidence>
<keyword evidence="4" id="KW-0966">Cell projection</keyword>
<dbReference type="InterPro" id="IPR035788">
    <property type="entry name" value="AlphaPIX_SH3"/>
</dbReference>
<dbReference type="InterPro" id="IPR000219">
    <property type="entry name" value="DH_dom"/>
</dbReference>
<dbReference type="SUPFAM" id="SSF50044">
    <property type="entry name" value="SH3-domain"/>
    <property type="match status" value="1"/>
</dbReference>
<comment type="subcellular location">
    <subcellularLocation>
        <location evidence="1">Cell projection</location>
        <location evidence="1">Lamellipodium</location>
    </subcellularLocation>
</comment>
<proteinExistence type="predicted"/>
<dbReference type="PANTHER" id="PTHR46026">
    <property type="entry name" value="RHO-TYPE GUANINE NUCLEOTIDE EXCHANGE FACTOR, ISOFORM F"/>
    <property type="match status" value="1"/>
</dbReference>
<gene>
    <name evidence="13" type="primary">arhgef7a</name>
</gene>
<dbReference type="GO" id="GO:0030032">
    <property type="term" value="P:lamellipodium assembly"/>
    <property type="evidence" value="ECO:0007669"/>
    <property type="project" value="TreeGrafter"/>
</dbReference>
<dbReference type="SMART" id="SM00325">
    <property type="entry name" value="RhoGEF"/>
    <property type="match status" value="1"/>
</dbReference>
<dbReference type="GO" id="GO:0035556">
    <property type="term" value="P:intracellular signal transduction"/>
    <property type="evidence" value="ECO:0007669"/>
    <property type="project" value="InterPro"/>
</dbReference>
<evidence type="ECO:0000256" key="6">
    <source>
        <dbReference type="SAM" id="Coils"/>
    </source>
</evidence>
<organism evidence="12 13">
    <name type="scientific">Ictalurus punctatus</name>
    <name type="common">Channel catfish</name>
    <name type="synonym">Silurus punctatus</name>
    <dbReference type="NCBI Taxonomy" id="7998"/>
    <lineage>
        <taxon>Eukaryota</taxon>
        <taxon>Metazoa</taxon>
        <taxon>Chordata</taxon>
        <taxon>Craniata</taxon>
        <taxon>Vertebrata</taxon>
        <taxon>Euteleostomi</taxon>
        <taxon>Actinopterygii</taxon>
        <taxon>Neopterygii</taxon>
        <taxon>Teleostei</taxon>
        <taxon>Ostariophysi</taxon>
        <taxon>Siluriformes</taxon>
        <taxon>Ictaluridae</taxon>
        <taxon>Ictalurus</taxon>
    </lineage>
</organism>
<protein>
    <submittedName>
        <fullName evidence="13">Rho guanine nucleotide exchange factor 7a isoform X2</fullName>
    </submittedName>
</protein>
<dbReference type="FunFam" id="2.30.30.40:FF:000034">
    <property type="entry name" value="Rho guanine nucleotide exchange factor (GEF) 7"/>
    <property type="match status" value="1"/>
</dbReference>
<dbReference type="SMART" id="SM00033">
    <property type="entry name" value="CH"/>
    <property type="match status" value="1"/>
</dbReference>
<dbReference type="Pfam" id="PF16523">
    <property type="entry name" value="betaPIX_CC"/>
    <property type="match status" value="1"/>
</dbReference>
<dbReference type="OrthoDB" id="6019202at2759"/>
<dbReference type="InterPro" id="IPR046376">
    <property type="entry name" value="PH_Cool_Pix"/>
</dbReference>
<dbReference type="PROSITE" id="PS50002">
    <property type="entry name" value="SH3"/>
    <property type="match status" value="1"/>
</dbReference>
<dbReference type="SUPFAM" id="SSF50729">
    <property type="entry name" value="PH domain-like"/>
    <property type="match status" value="1"/>
</dbReference>
<dbReference type="SUPFAM" id="SSF47576">
    <property type="entry name" value="Calponin-homology domain, CH-domain"/>
    <property type="match status" value="1"/>
</dbReference>
<evidence type="ECO:0000259" key="9">
    <source>
        <dbReference type="PROSITE" id="PS50003"/>
    </source>
</evidence>
<dbReference type="Gene3D" id="2.30.30.40">
    <property type="entry name" value="SH3 Domains"/>
    <property type="match status" value="1"/>
</dbReference>
<dbReference type="Gene3D" id="1.10.418.10">
    <property type="entry name" value="Calponin-like domain"/>
    <property type="match status" value="1"/>
</dbReference>
<dbReference type="InterPro" id="IPR001849">
    <property type="entry name" value="PH_domain"/>
</dbReference>
<dbReference type="PANTHER" id="PTHR46026:SF3">
    <property type="entry name" value="RHO GUANINE NUCLEOTIDE EXCHANGE FACTOR 7"/>
    <property type="match status" value="1"/>
</dbReference>
<dbReference type="CTD" id="553493"/>
<keyword evidence="6" id="KW-0175">Coiled coil</keyword>
<evidence type="ECO:0000256" key="3">
    <source>
        <dbReference type="ARBA" id="ARBA00022658"/>
    </source>
</evidence>
<feature type="domain" description="SH3" evidence="8">
    <location>
        <begin position="163"/>
        <end position="222"/>
    </location>
</feature>
<sequence length="800" mass="90688">MNPAEQTVTWLITLGVMESPKKSVSDPAAFLQCALKDGVVLCRLIERLRPGTTEQVFQEPKNDSECVSNIKEFLKGCTAFRVEPFEASDLLQGQNFNKVLTTLVALNKVTADIGIGSDSVCTRHSTAHRIKSFESLVSQTSLGRSSKLLHNQFRSLDMTENSNTQLVVKARFNFQQTNEDELSFTKGDIITVTRMEEGGWWEGNFNGKTGWFPSNYVREVKDKQVSPKSGTLKSPPKGFDTTALSKTYYNLVLQNILETETEYSKELQNLLTNYLRPLQNTEKLSSADITVIMGNLEEISTFQQTLVQSLEDCTKLPELQQKVGGFFLNLMPKMRALYTGYCSNHPSAVNILTDHSEELGDFMESRGASSPGILTLTTGLSKPFMRLDKYPTLLKELERHMEEGHPDRLEIQKCMTAFKNLSAQCQEVRKRKELELQILTESVRLWEGEDIKTFGSVIYMSQAMVQNQGCEERNERYLMLFPHVLLILSASPRMSGFIYQGKLPLSGMTVTPLEDCESHKNAFELSGCMFERLQVICFNKHDQQDWLEHLNRQTKHTTMTASSMKPLTVPCHTLPSHPLTPSRHAESRGLTVAPAYHTLPHSSSHGAPHSTVMWGPLEPPKTQKPWSLSCLRPAPPLRPSAALCYKEDLSKSPKSMKKLLPKRKPERKPSDEEFALRKSTVALEEDAQILKVIEAYCTSAKTRQTLNSRQRRDTAPALILPAEEKIILEEIKSNGQTVIEEKNLMDVVYSLRHEVQELKQDGKKMKRSLEEEQRARKDLERIVRKVLKNMNDPSWDETNL</sequence>
<dbReference type="PROSITE" id="PS50021">
    <property type="entry name" value="CH"/>
    <property type="match status" value="1"/>
</dbReference>
<name>A0A2D0R8F4_ICTPU</name>
<dbReference type="PROSITE" id="PS00741">
    <property type="entry name" value="DH_1"/>
    <property type="match status" value="1"/>
</dbReference>
<dbReference type="CDD" id="cd00160">
    <property type="entry name" value="RhoGEF"/>
    <property type="match status" value="1"/>
</dbReference>
<dbReference type="Pfam" id="PF00307">
    <property type="entry name" value="CH"/>
    <property type="match status" value="1"/>
</dbReference>
<evidence type="ECO:0000259" key="10">
    <source>
        <dbReference type="PROSITE" id="PS50010"/>
    </source>
</evidence>
<feature type="region of interest" description="Disordered" evidence="7">
    <location>
        <begin position="654"/>
        <end position="673"/>
    </location>
</feature>
<evidence type="ECO:0000256" key="1">
    <source>
        <dbReference type="ARBA" id="ARBA00004510"/>
    </source>
</evidence>
<dbReference type="GO" id="GO:0005085">
    <property type="term" value="F:guanyl-nucleotide exchange factor activity"/>
    <property type="evidence" value="ECO:0007669"/>
    <property type="project" value="UniProtKB-KW"/>
</dbReference>
<feature type="domain" description="Calponin-homology (CH)" evidence="11">
    <location>
        <begin position="1"/>
        <end position="111"/>
    </location>
</feature>
<dbReference type="SUPFAM" id="SSF48065">
    <property type="entry name" value="DBL homology domain (DH-domain)"/>
    <property type="match status" value="1"/>
</dbReference>
<feature type="compositionally biased region" description="Basic residues" evidence="7">
    <location>
        <begin position="654"/>
        <end position="666"/>
    </location>
</feature>
<dbReference type="PRINTS" id="PR00452">
    <property type="entry name" value="SH3DOMAIN"/>
</dbReference>
<dbReference type="Gene3D" id="1.20.900.10">
    <property type="entry name" value="Dbl homology (DH) domain"/>
    <property type="match status" value="1"/>
</dbReference>
<dbReference type="Gene3D" id="1.20.5.390">
    <property type="entry name" value="L1 transposable element, trimerization domain"/>
    <property type="match status" value="1"/>
</dbReference>
<keyword evidence="12" id="KW-1185">Reference proteome</keyword>
<feature type="coiled-coil region" evidence="6">
    <location>
        <begin position="755"/>
        <end position="789"/>
    </location>
</feature>
<dbReference type="InterPro" id="IPR011993">
    <property type="entry name" value="PH-like_dom_sf"/>
</dbReference>
<dbReference type="GeneID" id="108266998"/>
<dbReference type="GO" id="GO:0005737">
    <property type="term" value="C:cytoplasm"/>
    <property type="evidence" value="ECO:0007669"/>
    <property type="project" value="TreeGrafter"/>
</dbReference>
<dbReference type="InterPro" id="IPR001331">
    <property type="entry name" value="GDS_CDC24_CS"/>
</dbReference>
<dbReference type="PROSITE" id="PS50010">
    <property type="entry name" value="DH_2"/>
    <property type="match status" value="1"/>
</dbReference>
<evidence type="ECO:0000256" key="2">
    <source>
        <dbReference type="ARBA" id="ARBA00022443"/>
    </source>
</evidence>
<dbReference type="FunFam" id="2.30.29.30:FF:000094">
    <property type="entry name" value="Rho guanine nucleotide exchange factor 7"/>
    <property type="match status" value="1"/>
</dbReference>
<dbReference type="PROSITE" id="PS50003">
    <property type="entry name" value="PH_DOMAIN"/>
    <property type="match status" value="1"/>
</dbReference>
<dbReference type="Pfam" id="PF00621">
    <property type="entry name" value="RhoGEF"/>
    <property type="match status" value="1"/>
</dbReference>
<feature type="domain" description="PH" evidence="9">
    <location>
        <begin position="450"/>
        <end position="555"/>
    </location>
</feature>
<dbReference type="InterPro" id="IPR001452">
    <property type="entry name" value="SH3_domain"/>
</dbReference>
<dbReference type="Proteomes" id="UP000221080">
    <property type="component" value="Chromosome 6"/>
</dbReference>
<dbReference type="SMART" id="SM00233">
    <property type="entry name" value="PH"/>
    <property type="match status" value="1"/>
</dbReference>
<evidence type="ECO:0000256" key="5">
    <source>
        <dbReference type="PROSITE-ProRule" id="PRU00192"/>
    </source>
</evidence>
<dbReference type="Pfam" id="PF07653">
    <property type="entry name" value="SH3_2"/>
    <property type="match status" value="1"/>
</dbReference>
<dbReference type="InterPro" id="IPR035899">
    <property type="entry name" value="DBL_dom_sf"/>
</dbReference>
<keyword evidence="2 5" id="KW-0728">SH3 domain</keyword>
<dbReference type="Gene3D" id="2.30.29.30">
    <property type="entry name" value="Pleckstrin-homology domain (PH domain)/Phosphotyrosine-binding domain (PTB)"/>
    <property type="match status" value="1"/>
</dbReference>
<dbReference type="CDD" id="cd12060">
    <property type="entry name" value="SH3_alphaPIX"/>
    <property type="match status" value="1"/>
</dbReference>
<dbReference type="SMART" id="SM00326">
    <property type="entry name" value="SH3"/>
    <property type="match status" value="1"/>
</dbReference>
<feature type="domain" description="DH" evidence="10">
    <location>
        <begin position="248"/>
        <end position="428"/>
    </location>
</feature>
<dbReference type="GO" id="GO:0030027">
    <property type="term" value="C:lamellipodium"/>
    <property type="evidence" value="ECO:0007669"/>
    <property type="project" value="UniProtKB-SubCell"/>
</dbReference>
<reference evidence="12" key="1">
    <citation type="journal article" date="2016" name="Nat. Commun.">
        <title>The channel catfish genome sequence provides insights into the evolution of scale formation in teleosts.</title>
        <authorList>
            <person name="Liu Z."/>
            <person name="Liu S."/>
            <person name="Yao J."/>
            <person name="Bao L."/>
            <person name="Zhang J."/>
            <person name="Li Y."/>
            <person name="Jiang C."/>
            <person name="Sun L."/>
            <person name="Wang R."/>
            <person name="Zhang Y."/>
            <person name="Zhou T."/>
            <person name="Zeng Q."/>
            <person name="Fu Q."/>
            <person name="Gao S."/>
            <person name="Li N."/>
            <person name="Koren S."/>
            <person name="Jiang Y."/>
            <person name="Zimin A."/>
            <person name="Xu P."/>
            <person name="Phillippy A.M."/>
            <person name="Geng X."/>
            <person name="Song L."/>
            <person name="Sun F."/>
            <person name="Li C."/>
            <person name="Wang X."/>
            <person name="Chen A."/>
            <person name="Jin Y."/>
            <person name="Yuan Z."/>
            <person name="Yang Y."/>
            <person name="Tan S."/>
            <person name="Peatman E."/>
            <person name="Lu J."/>
            <person name="Qin Z."/>
            <person name="Dunham R."/>
            <person name="Li Z."/>
            <person name="Sonstegard T."/>
            <person name="Feng J."/>
            <person name="Danzmann R.G."/>
            <person name="Schroeder S."/>
            <person name="Scheffler B."/>
            <person name="Duke M.V."/>
            <person name="Ballard L."/>
            <person name="Kucuktas H."/>
            <person name="Kaltenboeck L."/>
            <person name="Liu H."/>
            <person name="Armbruster J."/>
            <person name="Xie Y."/>
            <person name="Kirby M.L."/>
            <person name="Tian Y."/>
            <person name="Flanagan M.E."/>
            <person name="Mu W."/>
            <person name="Waldbieser G.C."/>
        </authorList>
    </citation>
    <scope>NUCLEOTIDE SEQUENCE [LARGE SCALE GENOMIC DNA]</scope>
    <source>
        <strain evidence="12">SDA103</strain>
    </source>
</reference>
<accession>A0A2D0R8F4</accession>
<dbReference type="RefSeq" id="XP_017326341.1">
    <property type="nucleotide sequence ID" value="XM_017470852.3"/>
</dbReference>
<dbReference type="Pfam" id="PF16615">
    <property type="entry name" value="RhoGEF67_u1"/>
    <property type="match status" value="1"/>
</dbReference>
<dbReference type="Pfam" id="PF16614">
    <property type="entry name" value="RhoGEF67_u2"/>
    <property type="match status" value="1"/>
</dbReference>
<evidence type="ECO:0000313" key="12">
    <source>
        <dbReference type="Proteomes" id="UP000221080"/>
    </source>
</evidence>
<evidence type="ECO:0000256" key="4">
    <source>
        <dbReference type="ARBA" id="ARBA00023273"/>
    </source>
</evidence>
<dbReference type="AlphaFoldDB" id="A0A2D0R8F4"/>
<dbReference type="FunFam" id="1.20.900.10:FF:000016">
    <property type="entry name" value="Rho guanine nucleotide exchange factor 6"/>
    <property type="match status" value="1"/>
</dbReference>
<evidence type="ECO:0000313" key="13">
    <source>
        <dbReference type="RefSeq" id="XP_017326341.1"/>
    </source>
</evidence>
<reference evidence="13" key="2">
    <citation type="submission" date="2025-08" db="UniProtKB">
        <authorList>
            <consortium name="RefSeq"/>
        </authorList>
    </citation>
    <scope>IDENTIFICATION</scope>
    <source>
        <tissue evidence="13">Blood</tissue>
    </source>
</reference>
<dbReference type="InterPro" id="IPR032409">
    <property type="entry name" value="GEF6/7_CC"/>
</dbReference>
<dbReference type="InterPro" id="IPR001715">
    <property type="entry name" value="CH_dom"/>
</dbReference>
<dbReference type="InterPro" id="IPR036028">
    <property type="entry name" value="SH3-like_dom_sf"/>
</dbReference>
<dbReference type="InterPro" id="IPR036872">
    <property type="entry name" value="CH_dom_sf"/>
</dbReference>
<evidence type="ECO:0000259" key="11">
    <source>
        <dbReference type="PROSITE" id="PS50021"/>
    </source>
</evidence>
<dbReference type="CDD" id="cd01225">
    <property type="entry name" value="PH_Cool_Pix"/>
    <property type="match status" value="1"/>
</dbReference>
<keyword evidence="3" id="KW-0344">Guanine-nucleotide releasing factor</keyword>
<dbReference type="FunFam" id="1.20.5.390:FF:000001">
    <property type="entry name" value="rho guanine nucleotide exchange factor 7 isoform X1"/>
    <property type="match status" value="1"/>
</dbReference>
<evidence type="ECO:0000259" key="8">
    <source>
        <dbReference type="PROSITE" id="PS50002"/>
    </source>
</evidence>